<organism evidence="1 2">
    <name type="scientific">Fulvivirga sedimenti</name>
    <dbReference type="NCBI Taxonomy" id="2879465"/>
    <lineage>
        <taxon>Bacteria</taxon>
        <taxon>Pseudomonadati</taxon>
        <taxon>Bacteroidota</taxon>
        <taxon>Cytophagia</taxon>
        <taxon>Cytophagales</taxon>
        <taxon>Fulvivirgaceae</taxon>
        <taxon>Fulvivirga</taxon>
    </lineage>
</organism>
<sequence>MKTVNTCFTLSYTPEQYEHAKSYVDDMKRHPRRVYWQSNKGKSDEELILSHIAHRILSGYYNQYDPVTTRRHVISMNSAEMN</sequence>
<evidence type="ECO:0000313" key="2">
    <source>
        <dbReference type="Proteomes" id="UP001139409"/>
    </source>
</evidence>
<evidence type="ECO:0000313" key="1">
    <source>
        <dbReference type="EMBL" id="MCA6078593.1"/>
    </source>
</evidence>
<reference evidence="1" key="1">
    <citation type="submission" date="2021-09" db="EMBL/GenBank/DDBJ databases">
        <title>Fulvivirga sp. isolated from coastal sediment.</title>
        <authorList>
            <person name="Yu H."/>
        </authorList>
    </citation>
    <scope>NUCLEOTIDE SEQUENCE</scope>
    <source>
        <strain evidence="1">1062</strain>
    </source>
</reference>
<dbReference type="RefSeq" id="WP_225699449.1">
    <property type="nucleotide sequence ID" value="NZ_JAIXNE010000006.1"/>
</dbReference>
<gene>
    <name evidence="1" type="ORF">LDX50_27210</name>
</gene>
<dbReference type="Proteomes" id="UP001139409">
    <property type="component" value="Unassembled WGS sequence"/>
</dbReference>
<accession>A0A9X1HWZ5</accession>
<keyword evidence="2" id="KW-1185">Reference proteome</keyword>
<dbReference type="EMBL" id="JAIXNE010000006">
    <property type="protein sequence ID" value="MCA6078593.1"/>
    <property type="molecule type" value="Genomic_DNA"/>
</dbReference>
<proteinExistence type="predicted"/>
<protein>
    <submittedName>
        <fullName evidence="1">Uncharacterized protein</fullName>
    </submittedName>
</protein>
<name>A0A9X1HWZ5_9BACT</name>
<dbReference type="AlphaFoldDB" id="A0A9X1HWZ5"/>
<comment type="caution">
    <text evidence="1">The sequence shown here is derived from an EMBL/GenBank/DDBJ whole genome shotgun (WGS) entry which is preliminary data.</text>
</comment>